<protein>
    <recommendedName>
        <fullName evidence="4">CARDB protein</fullName>
    </recommendedName>
</protein>
<accession>A0A8J8TDR9</accession>
<name>A0A8J8TDR9_9EURY</name>
<evidence type="ECO:0000313" key="3">
    <source>
        <dbReference type="Proteomes" id="UP000705823"/>
    </source>
</evidence>
<keyword evidence="3" id="KW-1185">Reference proteome</keyword>
<reference evidence="2" key="1">
    <citation type="submission" date="2019-02" db="EMBL/GenBank/DDBJ databases">
        <title>Halonotius sp. a new haloarchaeum isolated from saline soil.</title>
        <authorList>
            <person name="Duran-Viseras A."/>
            <person name="Sanchez-Porro C."/>
            <person name="Ventosa A."/>
        </authorList>
    </citation>
    <scope>NUCLEOTIDE SEQUENCE</scope>
    <source>
        <strain evidence="2">F15B</strain>
    </source>
</reference>
<dbReference type="Proteomes" id="UP000705823">
    <property type="component" value="Unassembled WGS sequence"/>
</dbReference>
<gene>
    <name evidence="2" type="ORF">EGH24_01270</name>
</gene>
<evidence type="ECO:0000256" key="1">
    <source>
        <dbReference type="SAM" id="MobiDB-lite"/>
    </source>
</evidence>
<dbReference type="AlphaFoldDB" id="A0A8J8TDR9"/>
<dbReference type="NCBIfam" id="NF045517">
    <property type="entry name" value="halo_surf_dom"/>
    <property type="match status" value="1"/>
</dbReference>
<evidence type="ECO:0000313" key="2">
    <source>
        <dbReference type="EMBL" id="TQQ83454.1"/>
    </source>
</evidence>
<dbReference type="EMBL" id="RKLU01000001">
    <property type="protein sequence ID" value="TQQ83454.1"/>
    <property type="molecule type" value="Genomic_DNA"/>
</dbReference>
<feature type="compositionally biased region" description="Low complexity" evidence="1">
    <location>
        <begin position="1064"/>
        <end position="1093"/>
    </location>
</feature>
<sequence>MYNDNFRLSLQITVVIVATALLLIPAMSGGVAADDGNFEINITDAPESIAEGEDIKIVFNITNTGNETAERDIVFEGNENEVNRTKVSVSASGSETQNLTWKNTPTRPARELQSAILVEGGDADGVDSTTTIVRWNETEVQDLTVNRTSVSTGARLNFTATIRNIGTTEVNRSIRLKNNTGRVINNTTKKIGPTESVQYTNQTTAPIIPGEYVYTLEPERPDTSNAKSVTVTVDAFNVKITETIVDGSQITVEANITKDGSRTATQDVFFDVEGVKKDTKSVTVEGTTPTPVKFTYDTGNEDFTDRNISVRTQQPDIDTARISKAAIKAGPKINSVTNQFVQAEETVTINYTADGPDVDTATLVITDPNGEIFRNRKVSTGTELEESIEMPVRDRLVDGRYDIRLTVEDDFGRTKSATLEGGFVVADIRRTDETNEFSQSSYRSPAGDFVEIDLTHESFDEAYVLIGGDKQDGVANPKNYLDILKVSNNARFVINTRLIGTNRPSEEVYIPLEGDVTSYAHSIGPDSEPKGEFRYVSFEGKGGNKIADSLAEYRSKIGLTPRHAPLQADRYRLVAGGTGTIMLRDQNIPDLRNPFDRSNIVLTQPELGQVNTYVLPTGAANEIDQYAENEDVSGIQDIGELKAAATESDYIARGDRLLVEVQATGMFGAALDGATTQPTHSVLDESISDPENSDIPPEQMAALRNRPEGVEIDLSTKRLGSPNRAEAHLRFDGASNSDVYVLPDNTADLWENESRVGDGPIIGGFYMIVDTRGTEPFDRQPGDGDVLEFEIAYESPPDSRFVYENPSLSEHPNPFNPADEAVDGVEHYPYFGDRGTTIERNATIRVQEPSVTYDRTTPNGELIVPAESDGQIFGATSIAPGSRVTIQLIENERPNQELITIEDVKINEDRTFSATGDFSELSPGQQVDVELYINERIATSPSSFSPHRIDKRTARVVGDLDNPATYEIESIAEQVETQQRSSLQEIEATINNTGSISGRQIVEIRIDNETIREESLVIQSGQSTTVDLSGQFVTLPIGTYNYTVLTEDDQRTGQLTVTEPDSGTVISSSENVTTSSSPVDDTSGTGNNNESGNESGLFGLLGIRSRDVVVATAVTGAVHVLGYWA</sequence>
<organism evidence="2 3">
    <name type="scientific">Halonotius terrestris</name>
    <dbReference type="NCBI Taxonomy" id="2487750"/>
    <lineage>
        <taxon>Archaea</taxon>
        <taxon>Methanobacteriati</taxon>
        <taxon>Methanobacteriota</taxon>
        <taxon>Stenosarchaea group</taxon>
        <taxon>Halobacteria</taxon>
        <taxon>Halobacteriales</taxon>
        <taxon>Haloferacaceae</taxon>
        <taxon>Halonotius</taxon>
    </lineage>
</organism>
<dbReference type="OrthoDB" id="232948at2157"/>
<comment type="caution">
    <text evidence="2">The sequence shown here is derived from an EMBL/GenBank/DDBJ whole genome shotgun (WGS) entry which is preliminary data.</text>
</comment>
<proteinExistence type="predicted"/>
<dbReference type="RefSeq" id="WP_142978360.1">
    <property type="nucleotide sequence ID" value="NZ_RKLU01000001.1"/>
</dbReference>
<evidence type="ECO:0008006" key="4">
    <source>
        <dbReference type="Google" id="ProtNLM"/>
    </source>
</evidence>
<feature type="region of interest" description="Disordered" evidence="1">
    <location>
        <begin position="1056"/>
        <end position="1093"/>
    </location>
</feature>